<dbReference type="InterPro" id="IPR043426">
    <property type="entry name" value="MltB-like"/>
</dbReference>
<evidence type="ECO:0000313" key="5">
    <source>
        <dbReference type="Proteomes" id="UP001336250"/>
    </source>
</evidence>
<dbReference type="CDD" id="cd13399">
    <property type="entry name" value="Slt35-like"/>
    <property type="match status" value="1"/>
</dbReference>
<dbReference type="Proteomes" id="UP001336250">
    <property type="component" value="Unassembled WGS sequence"/>
</dbReference>
<dbReference type="PANTHER" id="PTHR30163">
    <property type="entry name" value="MEMBRANE-BOUND LYTIC MUREIN TRANSGLYCOSYLASE B"/>
    <property type="match status" value="1"/>
</dbReference>
<feature type="chain" id="PRO_5043376158" evidence="2">
    <location>
        <begin position="28"/>
        <end position="367"/>
    </location>
</feature>
<feature type="domain" description="Transglycosylase SLT" evidence="3">
    <location>
        <begin position="56"/>
        <end position="355"/>
    </location>
</feature>
<dbReference type="RefSeq" id="WP_332291726.1">
    <property type="nucleotide sequence ID" value="NZ_JAZIBG010000038.1"/>
</dbReference>
<dbReference type="Gene3D" id="1.10.530.10">
    <property type="match status" value="1"/>
</dbReference>
<dbReference type="EMBL" id="JAZIBG010000038">
    <property type="protein sequence ID" value="MEF7616273.1"/>
    <property type="molecule type" value="Genomic_DNA"/>
</dbReference>
<feature type="signal peptide" evidence="2">
    <location>
        <begin position="1"/>
        <end position="27"/>
    </location>
</feature>
<dbReference type="InterPro" id="IPR023346">
    <property type="entry name" value="Lysozyme-like_dom_sf"/>
</dbReference>
<dbReference type="GO" id="GO:0008933">
    <property type="term" value="F:peptidoglycan lytic transglycosylase activity"/>
    <property type="evidence" value="ECO:0007669"/>
    <property type="project" value="TreeGrafter"/>
</dbReference>
<evidence type="ECO:0000259" key="3">
    <source>
        <dbReference type="Pfam" id="PF13406"/>
    </source>
</evidence>
<dbReference type="Gene3D" id="1.10.8.350">
    <property type="entry name" value="Bacterial muramidase"/>
    <property type="match status" value="1"/>
</dbReference>
<name>A0AAW9Q8E7_9BURK</name>
<dbReference type="GO" id="GO:0009253">
    <property type="term" value="P:peptidoglycan catabolic process"/>
    <property type="evidence" value="ECO:0007669"/>
    <property type="project" value="TreeGrafter"/>
</dbReference>
<dbReference type="AlphaFoldDB" id="A0AAW9Q8E7"/>
<dbReference type="SUPFAM" id="SSF53955">
    <property type="entry name" value="Lysozyme-like"/>
    <property type="match status" value="1"/>
</dbReference>
<evidence type="ECO:0000256" key="1">
    <source>
        <dbReference type="PIRSR" id="PIRSR611757-1"/>
    </source>
</evidence>
<organism evidence="4 5">
    <name type="scientific">Aquincola agrisoli</name>
    <dbReference type="NCBI Taxonomy" id="3119538"/>
    <lineage>
        <taxon>Bacteria</taxon>
        <taxon>Pseudomonadati</taxon>
        <taxon>Pseudomonadota</taxon>
        <taxon>Betaproteobacteria</taxon>
        <taxon>Burkholderiales</taxon>
        <taxon>Sphaerotilaceae</taxon>
        <taxon>Aquincola</taxon>
    </lineage>
</organism>
<dbReference type="InterPro" id="IPR031304">
    <property type="entry name" value="SLT_2"/>
</dbReference>
<feature type="active site" evidence="1">
    <location>
        <position position="152"/>
    </location>
</feature>
<sequence length="367" mass="39590">MSSRPLRAPWLMLAASLTLTMPLAAHATQPAKKPKTAAAKARSDSAPDIVTYGRRDDVMAFADDTAQRHGLDAAWVREQLAGARYLPSVARLIMPPPAGTAKNWAAYRSRFIEPERIAAGLRFWLTHEAALARAEAQYGVPAQIVVGIIGVETFYGRVTGNFRVLDALATLAFDFPTGRKDRTPFFRGELEELIRWCAGGGCDPQALRGSYAGAIGLPQFMPGSINRHAVDFDGDGRIDLLRSPEDAIGSVAHYLANFGWQRGMPTHYDVAPPSETTPRAMLLAPDIVPSFTAAQMLEQGAVLGEDAQRHPGPLALVELQNGDAAPSYVAGTANFYAVTRYNWSSYYALAVIDLGSAIAAAHRAATR</sequence>
<keyword evidence="2" id="KW-0732">Signal</keyword>
<comment type="caution">
    <text evidence="4">The sequence shown here is derived from an EMBL/GenBank/DDBJ whole genome shotgun (WGS) entry which is preliminary data.</text>
</comment>
<proteinExistence type="predicted"/>
<dbReference type="Pfam" id="PF13406">
    <property type="entry name" value="SLT_2"/>
    <property type="match status" value="1"/>
</dbReference>
<protein>
    <submittedName>
        <fullName evidence="4">Lytic murein transglycosylase B</fullName>
    </submittedName>
</protein>
<evidence type="ECO:0000313" key="4">
    <source>
        <dbReference type="EMBL" id="MEF7616273.1"/>
    </source>
</evidence>
<dbReference type="NCBIfam" id="TIGR02282">
    <property type="entry name" value="MltB"/>
    <property type="match status" value="1"/>
</dbReference>
<dbReference type="InterPro" id="IPR011757">
    <property type="entry name" value="Lytic_transglycosylase_MltB"/>
</dbReference>
<dbReference type="PANTHER" id="PTHR30163:SF9">
    <property type="entry name" value="MEMBRANE-BOUND LYTIC MUREIN TRANSGLYCOSYLASE B"/>
    <property type="match status" value="1"/>
</dbReference>
<evidence type="ECO:0000256" key="2">
    <source>
        <dbReference type="SAM" id="SignalP"/>
    </source>
</evidence>
<accession>A0AAW9Q8E7</accession>
<gene>
    <name evidence="4" type="primary">mltB</name>
    <name evidence="4" type="ORF">V4F39_20330</name>
</gene>
<keyword evidence="5" id="KW-1185">Reference proteome</keyword>
<reference evidence="4 5" key="1">
    <citation type="submission" date="2024-02" db="EMBL/GenBank/DDBJ databases">
        <title>Genome sequence of Aquincola sp. MAHUQ-54.</title>
        <authorList>
            <person name="Huq M.A."/>
        </authorList>
    </citation>
    <scope>NUCLEOTIDE SEQUENCE [LARGE SCALE GENOMIC DNA]</scope>
    <source>
        <strain evidence="4 5">MAHUQ-54</strain>
    </source>
</reference>